<proteinExistence type="predicted"/>
<gene>
    <name evidence="2" type="ORF">JZ786_06775</name>
</gene>
<reference evidence="2 3" key="1">
    <citation type="submission" date="2021-02" db="EMBL/GenBank/DDBJ databases">
        <title>Alicyclobacillus curvatus sp. nov. and Alicyclobacillus mengziensis sp. nov., two acidophilic bacteria isolated from acid mine drainage.</title>
        <authorList>
            <person name="Huang Y."/>
        </authorList>
    </citation>
    <scope>NUCLEOTIDE SEQUENCE [LARGE SCALE GENOMIC DNA]</scope>
    <source>
        <strain evidence="2 3">S30H14</strain>
    </source>
</reference>
<evidence type="ECO:0000259" key="1">
    <source>
        <dbReference type="Pfam" id="PF01609"/>
    </source>
</evidence>
<sequence length="508" mass="58524">MAHLCKPEFKELSSFSNIGGAPVLRTLWDRFDLSLLLSQSGIFKVRGVATWILAFVYVVGLIHRCSSVNALATFFNADNLLKRMTGIQKMTQSTLSRFLTGFSGWDIFNQKRTARLQEDLDTALVEGDVLALDDTHAAHPYAKGIPFLYWLYDSSSKVYTWAMNIVALHAVRSNGLEYPWSYAIWTKLENEADKKQSKLDLAWQMLQAVRKQVSCRLWVVMDRRYFSKAFLLQCESENFDWVTKAKRNTQLFRRMIEPGTGRERFVPIRPKDLIREVYPMLMAQTHVDIASVACENIYVKMPKASVNRRGEVCTKMKYTRVAAVVGKRIKPKESKTTTESNPLVVLNELVKTDNEVAAEYRGAYLLISNRYDAPSQVMGAWLKRWRIEVLFRTAKQELGMLNCHSPNENHIHAHMTLLFTAETLVRYISWEQKTAGEEDCTHGQVIRNLLCIRCRTRQATRQNEQDSIVIDLDTPAQHFARLIGKLWPKTLDLRWFDPNNTQLLRTTA</sequence>
<protein>
    <submittedName>
        <fullName evidence="2">Transposase</fullName>
    </submittedName>
</protein>
<name>A0A9X7Z8S4_9BACL</name>
<dbReference type="SUPFAM" id="SSF53098">
    <property type="entry name" value="Ribonuclease H-like"/>
    <property type="match status" value="1"/>
</dbReference>
<dbReference type="InterPro" id="IPR012337">
    <property type="entry name" value="RNaseH-like_sf"/>
</dbReference>
<accession>A0A9X7Z8S4</accession>
<keyword evidence="3" id="KW-1185">Reference proteome</keyword>
<dbReference type="AlphaFoldDB" id="A0A9X7Z8S4"/>
<dbReference type="Pfam" id="PF01609">
    <property type="entry name" value="DDE_Tnp_1"/>
    <property type="match status" value="1"/>
</dbReference>
<dbReference type="GO" id="GO:0006313">
    <property type="term" value="P:DNA transposition"/>
    <property type="evidence" value="ECO:0007669"/>
    <property type="project" value="InterPro"/>
</dbReference>
<feature type="domain" description="Transposase IS4-like" evidence="1">
    <location>
        <begin position="128"/>
        <end position="421"/>
    </location>
</feature>
<organism evidence="2 3">
    <name type="scientific">Alicyclobacillus mengziensis</name>
    <dbReference type="NCBI Taxonomy" id="2931921"/>
    <lineage>
        <taxon>Bacteria</taxon>
        <taxon>Bacillati</taxon>
        <taxon>Bacillota</taxon>
        <taxon>Bacilli</taxon>
        <taxon>Bacillales</taxon>
        <taxon>Alicyclobacillaceae</taxon>
        <taxon>Alicyclobacillus</taxon>
    </lineage>
</organism>
<dbReference type="KEGG" id="afx:JZ786_06775"/>
<dbReference type="Gene3D" id="3.90.350.10">
    <property type="entry name" value="Transposase Inhibitor Protein From Tn5, Chain A, domain 1"/>
    <property type="match status" value="1"/>
</dbReference>
<dbReference type="EMBL" id="CP071182">
    <property type="protein sequence ID" value="QSO48663.1"/>
    <property type="molecule type" value="Genomic_DNA"/>
</dbReference>
<dbReference type="RefSeq" id="WP_206657990.1">
    <property type="nucleotide sequence ID" value="NZ_CP071182.1"/>
</dbReference>
<dbReference type="GO" id="GO:0004803">
    <property type="term" value="F:transposase activity"/>
    <property type="evidence" value="ECO:0007669"/>
    <property type="project" value="InterPro"/>
</dbReference>
<evidence type="ECO:0000313" key="3">
    <source>
        <dbReference type="Proteomes" id="UP000663505"/>
    </source>
</evidence>
<dbReference type="Proteomes" id="UP000663505">
    <property type="component" value="Chromosome"/>
</dbReference>
<dbReference type="GO" id="GO:0003677">
    <property type="term" value="F:DNA binding"/>
    <property type="evidence" value="ECO:0007669"/>
    <property type="project" value="InterPro"/>
</dbReference>
<dbReference type="InterPro" id="IPR002559">
    <property type="entry name" value="Transposase_11"/>
</dbReference>
<evidence type="ECO:0000313" key="2">
    <source>
        <dbReference type="EMBL" id="QSO48663.1"/>
    </source>
</evidence>